<dbReference type="PRINTS" id="PR00412">
    <property type="entry name" value="EPOXHYDRLASE"/>
</dbReference>
<dbReference type="Gene3D" id="3.40.50.1820">
    <property type="entry name" value="alpha/beta hydrolase"/>
    <property type="match status" value="1"/>
</dbReference>
<dbReference type="InterPro" id="IPR000639">
    <property type="entry name" value="Epox_hydrolase-like"/>
</dbReference>
<dbReference type="Proteomes" id="UP001210380">
    <property type="component" value="Unassembled WGS sequence"/>
</dbReference>
<dbReference type="SUPFAM" id="SSF53474">
    <property type="entry name" value="alpha/beta-Hydrolases"/>
    <property type="match status" value="1"/>
</dbReference>
<organism evidence="3 4">
    <name type="scientific">Saccharopolyspora oryzae</name>
    <dbReference type="NCBI Taxonomy" id="2997343"/>
    <lineage>
        <taxon>Bacteria</taxon>
        <taxon>Bacillati</taxon>
        <taxon>Actinomycetota</taxon>
        <taxon>Actinomycetes</taxon>
        <taxon>Pseudonocardiales</taxon>
        <taxon>Pseudonocardiaceae</taxon>
        <taxon>Saccharopolyspora</taxon>
    </lineage>
</organism>
<dbReference type="PANTHER" id="PTHR43329">
    <property type="entry name" value="EPOXIDE HYDROLASE"/>
    <property type="match status" value="1"/>
</dbReference>
<feature type="domain" description="AB hydrolase-1" evidence="2">
    <location>
        <begin position="31"/>
        <end position="138"/>
    </location>
</feature>
<gene>
    <name evidence="3" type="ORF">OU415_09655</name>
</gene>
<name>A0ABT4UVG5_9PSEU</name>
<proteinExistence type="predicted"/>
<protein>
    <submittedName>
        <fullName evidence="3">Alpha/beta hydrolase</fullName>
    </submittedName>
</protein>
<evidence type="ECO:0000313" key="4">
    <source>
        <dbReference type="Proteomes" id="UP001210380"/>
    </source>
</evidence>
<reference evidence="3 4" key="1">
    <citation type="submission" date="2022-11" db="EMBL/GenBank/DDBJ databases">
        <title>Draft genome sequence of Saccharopolyspora sp. WRP15-2 isolated from rhizosphere soils of wild rice in Thailand.</title>
        <authorList>
            <person name="Duangmal K."/>
            <person name="Kammanee S."/>
            <person name="Muangham S."/>
        </authorList>
    </citation>
    <scope>NUCLEOTIDE SEQUENCE [LARGE SCALE GENOMIC DNA]</scope>
    <source>
        <strain evidence="3 4">WRP15-2</strain>
    </source>
</reference>
<evidence type="ECO:0000313" key="3">
    <source>
        <dbReference type="EMBL" id="MDA3625701.1"/>
    </source>
</evidence>
<evidence type="ECO:0000259" key="2">
    <source>
        <dbReference type="Pfam" id="PF00561"/>
    </source>
</evidence>
<dbReference type="RefSeq" id="WP_270948272.1">
    <property type="nucleotide sequence ID" value="NZ_JAQGLA010000010.1"/>
</dbReference>
<dbReference type="PRINTS" id="PR00111">
    <property type="entry name" value="ABHYDROLASE"/>
</dbReference>
<keyword evidence="4" id="KW-1185">Reference proteome</keyword>
<accession>A0ABT4UVG5</accession>
<keyword evidence="1 3" id="KW-0378">Hydrolase</keyword>
<evidence type="ECO:0000256" key="1">
    <source>
        <dbReference type="ARBA" id="ARBA00022801"/>
    </source>
</evidence>
<dbReference type="EMBL" id="JAQGLA010000010">
    <property type="protein sequence ID" value="MDA3625701.1"/>
    <property type="molecule type" value="Genomic_DNA"/>
</dbReference>
<dbReference type="InterPro" id="IPR000073">
    <property type="entry name" value="AB_hydrolase_1"/>
</dbReference>
<dbReference type="InterPro" id="IPR029058">
    <property type="entry name" value="AB_hydrolase_fold"/>
</dbReference>
<sequence length="291" mass="31884">MTQAGAPIGFTSEFATIRGLRLHYVRGGSGPVVMLLHGYPQNWYEWRAIAPGLAEHFTVVALDLRGAGQSQAPAEGYDKTTLAADAHGVLEHLGIAEDVRLVGHDIGTMVAYAYAAQHPRSVFRLVLSEAPLPMTDFMYGSPALTAQGPGLWNFGFFSVTNGLPESVISGKETPWIRNFVDLIAHHPESISSQDIEVYAQALRDPARLRASFEYFRAFPTDIVDVERYRQHGPLPMPVLALGGQYLLGELVGEHARRVASDVTSAVIADSGHWIAEEQPRDVLNRLLAFLK</sequence>
<comment type="caution">
    <text evidence="3">The sequence shown here is derived from an EMBL/GenBank/DDBJ whole genome shotgun (WGS) entry which is preliminary data.</text>
</comment>
<dbReference type="Pfam" id="PF00561">
    <property type="entry name" value="Abhydrolase_1"/>
    <property type="match status" value="1"/>
</dbReference>
<dbReference type="GO" id="GO:0016787">
    <property type="term" value="F:hydrolase activity"/>
    <property type="evidence" value="ECO:0007669"/>
    <property type="project" value="UniProtKB-KW"/>
</dbReference>